<organism evidence="2 3">
    <name type="scientific">Arabis alpina</name>
    <name type="common">Alpine rock-cress</name>
    <dbReference type="NCBI Taxonomy" id="50452"/>
    <lineage>
        <taxon>Eukaryota</taxon>
        <taxon>Viridiplantae</taxon>
        <taxon>Streptophyta</taxon>
        <taxon>Embryophyta</taxon>
        <taxon>Tracheophyta</taxon>
        <taxon>Spermatophyta</taxon>
        <taxon>Magnoliopsida</taxon>
        <taxon>eudicotyledons</taxon>
        <taxon>Gunneridae</taxon>
        <taxon>Pentapetalae</taxon>
        <taxon>rosids</taxon>
        <taxon>malvids</taxon>
        <taxon>Brassicales</taxon>
        <taxon>Brassicaceae</taxon>
        <taxon>Arabideae</taxon>
        <taxon>Arabis</taxon>
    </lineage>
</organism>
<sequence length="363" mass="39749">MRLSGLVGTTTVQSEDVGDLMFHNDENPMLPPGSADAPLSSVSSSFDSRASIIEIYDEDMLDEVEQTKKAKKKRKAKVRLDPPGSTLSNDTSLQRLRNKCGISEEIVLLVPDLADKADFLPPGYFTLFENYFDLCLLWFPLPRFLLRFLAANNASLAQILGRGEMKFSSRKRALLDAAEAARSSGVGAPRAEAPTTATLTTVPVRTRPSTSVASKTPATSILRPHPSPTPDEVERQHEQSHRRALMSSGKGKGIVCGTLLKRQRVNTSPAAIVERSASASRGAATSVLLSSKPLDLAALFLYLDRLIGYYDEDVRSRDCELCEAREVNAALQFRLDVLVERNGVLESDALSVKRSKKDRILSC</sequence>
<protein>
    <submittedName>
        <fullName evidence="2">Uncharacterized protein</fullName>
    </submittedName>
</protein>
<evidence type="ECO:0000313" key="2">
    <source>
        <dbReference type="EMBL" id="KFK25811.1"/>
    </source>
</evidence>
<reference evidence="3" key="1">
    <citation type="journal article" date="2015" name="Nat. Plants">
        <title>Genome expansion of Arabis alpina linked with retrotransposition and reduced symmetric DNA methylation.</title>
        <authorList>
            <person name="Willing E.M."/>
            <person name="Rawat V."/>
            <person name="Mandakova T."/>
            <person name="Maumus F."/>
            <person name="James G.V."/>
            <person name="Nordstroem K.J."/>
            <person name="Becker C."/>
            <person name="Warthmann N."/>
            <person name="Chica C."/>
            <person name="Szarzynska B."/>
            <person name="Zytnicki M."/>
            <person name="Albani M.C."/>
            <person name="Kiefer C."/>
            <person name="Bergonzi S."/>
            <person name="Castaings L."/>
            <person name="Mateos J.L."/>
            <person name="Berns M.C."/>
            <person name="Bujdoso N."/>
            <person name="Piofczyk T."/>
            <person name="de Lorenzo L."/>
            <person name="Barrero-Sicilia C."/>
            <person name="Mateos I."/>
            <person name="Piednoel M."/>
            <person name="Hagmann J."/>
            <person name="Chen-Min-Tao R."/>
            <person name="Iglesias-Fernandez R."/>
            <person name="Schuster S.C."/>
            <person name="Alonso-Blanco C."/>
            <person name="Roudier F."/>
            <person name="Carbonero P."/>
            <person name="Paz-Ares J."/>
            <person name="Davis S.J."/>
            <person name="Pecinka A."/>
            <person name="Quesneville H."/>
            <person name="Colot V."/>
            <person name="Lysak M.A."/>
            <person name="Weigel D."/>
            <person name="Coupland G."/>
            <person name="Schneeberger K."/>
        </authorList>
    </citation>
    <scope>NUCLEOTIDE SEQUENCE [LARGE SCALE GENOMIC DNA]</scope>
    <source>
        <strain evidence="3">cv. Pajares</strain>
    </source>
</reference>
<feature type="region of interest" description="Disordered" evidence="1">
    <location>
        <begin position="184"/>
        <end position="249"/>
    </location>
</feature>
<dbReference type="AlphaFoldDB" id="A0A087G7F9"/>
<dbReference type="EMBL" id="CM002876">
    <property type="protein sequence ID" value="KFK25811.1"/>
    <property type="molecule type" value="Genomic_DNA"/>
</dbReference>
<dbReference type="Proteomes" id="UP000029120">
    <property type="component" value="Chromosome 8"/>
</dbReference>
<dbReference type="Gramene" id="KFK25811">
    <property type="protein sequence ID" value="KFK25811"/>
    <property type="gene ID" value="AALP_AA8G163800"/>
</dbReference>
<gene>
    <name evidence="2" type="ordered locus">AALP_Aa8g163800</name>
</gene>
<feature type="compositionally biased region" description="Low complexity" evidence="1">
    <location>
        <begin position="188"/>
        <end position="212"/>
    </location>
</feature>
<accession>A0A087G7F9</accession>
<keyword evidence="3" id="KW-1185">Reference proteome</keyword>
<proteinExistence type="predicted"/>
<feature type="compositionally biased region" description="Basic and acidic residues" evidence="1">
    <location>
        <begin position="232"/>
        <end position="241"/>
    </location>
</feature>
<evidence type="ECO:0000256" key="1">
    <source>
        <dbReference type="SAM" id="MobiDB-lite"/>
    </source>
</evidence>
<evidence type="ECO:0000313" key="3">
    <source>
        <dbReference type="Proteomes" id="UP000029120"/>
    </source>
</evidence>
<name>A0A087G7F9_ARAAL</name>